<comment type="caution">
    <text evidence="1">The sequence shown here is derived from an EMBL/GenBank/DDBJ whole genome shotgun (WGS) entry which is preliminary data.</text>
</comment>
<protein>
    <submittedName>
        <fullName evidence="1">Uncharacterized protein</fullName>
    </submittedName>
</protein>
<reference evidence="1" key="1">
    <citation type="submission" date="2020-09" db="EMBL/GenBank/DDBJ databases">
        <title>Genome-Enabled Discovery of Anthraquinone Biosynthesis in Senna tora.</title>
        <authorList>
            <person name="Kang S.-H."/>
            <person name="Pandey R.P."/>
            <person name="Lee C.-M."/>
            <person name="Sim J.-S."/>
            <person name="Jeong J.-T."/>
            <person name="Choi B.-S."/>
            <person name="Jung M."/>
            <person name="Ginzburg D."/>
            <person name="Zhao K."/>
            <person name="Won S.Y."/>
            <person name="Oh T.-J."/>
            <person name="Yu Y."/>
            <person name="Kim N.-H."/>
            <person name="Lee O.R."/>
            <person name="Lee T.-H."/>
            <person name="Bashyal P."/>
            <person name="Kim T.-S."/>
            <person name="Lee W.-H."/>
            <person name="Kawkins C."/>
            <person name="Kim C.-K."/>
            <person name="Kim J.S."/>
            <person name="Ahn B.O."/>
            <person name="Rhee S.Y."/>
            <person name="Sohng J.K."/>
        </authorList>
    </citation>
    <scope>NUCLEOTIDE SEQUENCE</scope>
    <source>
        <tissue evidence="1">Leaf</tissue>
    </source>
</reference>
<proteinExistence type="predicted"/>
<dbReference type="AlphaFoldDB" id="A0A835CCP9"/>
<keyword evidence="2" id="KW-1185">Reference proteome</keyword>
<accession>A0A835CCP9</accession>
<organism evidence="1 2">
    <name type="scientific">Senna tora</name>
    <dbReference type="NCBI Taxonomy" id="362788"/>
    <lineage>
        <taxon>Eukaryota</taxon>
        <taxon>Viridiplantae</taxon>
        <taxon>Streptophyta</taxon>
        <taxon>Embryophyta</taxon>
        <taxon>Tracheophyta</taxon>
        <taxon>Spermatophyta</taxon>
        <taxon>Magnoliopsida</taxon>
        <taxon>eudicotyledons</taxon>
        <taxon>Gunneridae</taxon>
        <taxon>Pentapetalae</taxon>
        <taxon>rosids</taxon>
        <taxon>fabids</taxon>
        <taxon>Fabales</taxon>
        <taxon>Fabaceae</taxon>
        <taxon>Caesalpinioideae</taxon>
        <taxon>Cassia clade</taxon>
        <taxon>Senna</taxon>
    </lineage>
</organism>
<name>A0A835CCP9_9FABA</name>
<dbReference type="EMBL" id="JAAIUW010000004">
    <property type="protein sequence ID" value="KAF7836851.1"/>
    <property type="molecule type" value="Genomic_DNA"/>
</dbReference>
<gene>
    <name evidence="1" type="ORF">G2W53_011710</name>
</gene>
<sequence length="67" mass="7591">MGEEKNTGKREMGFLLTARTNGGDGGSGYYCERMACCGRAMDRQRKKGGEGRKRWWLDGGVNRKCRR</sequence>
<evidence type="ECO:0000313" key="1">
    <source>
        <dbReference type="EMBL" id="KAF7836851.1"/>
    </source>
</evidence>
<evidence type="ECO:0000313" key="2">
    <source>
        <dbReference type="Proteomes" id="UP000634136"/>
    </source>
</evidence>
<dbReference type="Proteomes" id="UP000634136">
    <property type="component" value="Unassembled WGS sequence"/>
</dbReference>